<protein>
    <recommendedName>
        <fullName evidence="2">carbonic anhydrase</fullName>
        <ecNumber evidence="2">4.2.1.1</ecNumber>
    </recommendedName>
</protein>
<proteinExistence type="inferred from homology"/>
<feature type="region of interest" description="Disordered" evidence="7">
    <location>
        <begin position="22"/>
        <end position="48"/>
    </location>
</feature>
<dbReference type="PANTHER" id="PTHR18952:SF265">
    <property type="entry name" value="CARBONIC ANHYDRASE"/>
    <property type="match status" value="1"/>
</dbReference>
<keyword evidence="5" id="KW-0456">Lyase</keyword>
<comment type="catalytic activity">
    <reaction evidence="6">
        <text>hydrogencarbonate + H(+) = CO2 + H2O</text>
        <dbReference type="Rhea" id="RHEA:10748"/>
        <dbReference type="ChEBI" id="CHEBI:15377"/>
        <dbReference type="ChEBI" id="CHEBI:15378"/>
        <dbReference type="ChEBI" id="CHEBI:16526"/>
        <dbReference type="ChEBI" id="CHEBI:17544"/>
        <dbReference type="EC" id="4.2.1.1"/>
    </reaction>
</comment>
<dbReference type="CDD" id="cd03124">
    <property type="entry name" value="alpha_CA_prokaryotic_like"/>
    <property type="match status" value="1"/>
</dbReference>
<feature type="compositionally biased region" description="Polar residues" evidence="7">
    <location>
        <begin position="36"/>
        <end position="46"/>
    </location>
</feature>
<dbReference type="InterPro" id="IPR041891">
    <property type="entry name" value="Alpha_CA_prokaryot-like"/>
</dbReference>
<dbReference type="AlphaFoldDB" id="A0A7X0XJQ6"/>
<dbReference type="Gene3D" id="3.10.200.10">
    <property type="entry name" value="Alpha carbonic anhydrase"/>
    <property type="match status" value="1"/>
</dbReference>
<feature type="signal peptide" evidence="8">
    <location>
        <begin position="1"/>
        <end position="18"/>
    </location>
</feature>
<dbReference type="RefSeq" id="WP_185429705.1">
    <property type="nucleotide sequence ID" value="NZ_JAARRW010000003.1"/>
</dbReference>
<evidence type="ECO:0000256" key="8">
    <source>
        <dbReference type="SAM" id="SignalP"/>
    </source>
</evidence>
<evidence type="ECO:0000256" key="5">
    <source>
        <dbReference type="ARBA" id="ARBA00023239"/>
    </source>
</evidence>
<comment type="similarity">
    <text evidence="1">Belongs to the alpha-carbonic anhydrase family.</text>
</comment>
<keyword evidence="4" id="KW-0862">Zinc</keyword>
<evidence type="ECO:0000256" key="6">
    <source>
        <dbReference type="ARBA" id="ARBA00048348"/>
    </source>
</evidence>
<evidence type="ECO:0000313" key="10">
    <source>
        <dbReference type="EMBL" id="MBC1562262.1"/>
    </source>
</evidence>
<dbReference type="Proteomes" id="UP000541955">
    <property type="component" value="Unassembled WGS sequence"/>
</dbReference>
<evidence type="ECO:0000256" key="7">
    <source>
        <dbReference type="SAM" id="MobiDB-lite"/>
    </source>
</evidence>
<dbReference type="PROSITE" id="PS51257">
    <property type="entry name" value="PROKAR_LIPOPROTEIN"/>
    <property type="match status" value="1"/>
</dbReference>
<dbReference type="GO" id="GO:0004089">
    <property type="term" value="F:carbonate dehydratase activity"/>
    <property type="evidence" value="ECO:0007669"/>
    <property type="project" value="UniProtKB-EC"/>
</dbReference>
<dbReference type="Pfam" id="PF00194">
    <property type="entry name" value="Carb_anhydrase"/>
    <property type="match status" value="1"/>
</dbReference>
<evidence type="ECO:0000256" key="3">
    <source>
        <dbReference type="ARBA" id="ARBA00022723"/>
    </source>
</evidence>
<dbReference type="PROSITE" id="PS51144">
    <property type="entry name" value="ALPHA_CA_2"/>
    <property type="match status" value="1"/>
</dbReference>
<dbReference type="InterPro" id="IPR023561">
    <property type="entry name" value="Carbonic_anhydrase_a-class"/>
</dbReference>
<dbReference type="GO" id="GO:0008270">
    <property type="term" value="F:zinc ion binding"/>
    <property type="evidence" value="ECO:0007669"/>
    <property type="project" value="InterPro"/>
</dbReference>
<sequence length="282" mass="30828">MKKTIIATALVLGIGTLAGCGTQSSDNTTKKDTTPKQETTAKATPNNEKHVLDWSYSGKTGPSNWGDIKPAYTISKTGKAQSPVKIDTTKTKKDAKITNITYKYQPTSFKLIRKDQMIQATAQPAKGRPDSTINVGGKDYTLKTINIHTPAEHQIDNKKMDAELQLVHTSKDNKTVIISVLVKSGAENKAIGDLTSVVANSTNNKEQTLKTTISTLGLIPTNDKHFTYQGSLTTPATTEGVTWFVYETPITMSTKQLDQLKSKLADNNRPTQPLNERVIYSN</sequence>
<dbReference type="EMBL" id="JAARRW010000003">
    <property type="protein sequence ID" value="MBC1562262.1"/>
    <property type="molecule type" value="Genomic_DNA"/>
</dbReference>
<feature type="domain" description="Alpha-carbonic anhydrase" evidence="9">
    <location>
        <begin position="52"/>
        <end position="282"/>
    </location>
</feature>
<evidence type="ECO:0000313" key="11">
    <source>
        <dbReference type="Proteomes" id="UP000541955"/>
    </source>
</evidence>
<dbReference type="InterPro" id="IPR001148">
    <property type="entry name" value="CA_dom"/>
</dbReference>
<evidence type="ECO:0000256" key="1">
    <source>
        <dbReference type="ARBA" id="ARBA00010718"/>
    </source>
</evidence>
<organism evidence="10 11">
    <name type="scientific">Listeria booriae</name>
    <dbReference type="NCBI Taxonomy" id="1552123"/>
    <lineage>
        <taxon>Bacteria</taxon>
        <taxon>Bacillati</taxon>
        <taxon>Bacillota</taxon>
        <taxon>Bacilli</taxon>
        <taxon>Bacillales</taxon>
        <taxon>Listeriaceae</taxon>
        <taxon>Listeria</taxon>
    </lineage>
</organism>
<feature type="chain" id="PRO_5038797539" description="carbonic anhydrase" evidence="8">
    <location>
        <begin position="19"/>
        <end position="282"/>
    </location>
</feature>
<keyword evidence="3" id="KW-0479">Metal-binding</keyword>
<dbReference type="SUPFAM" id="SSF51069">
    <property type="entry name" value="Carbonic anhydrase"/>
    <property type="match status" value="1"/>
</dbReference>
<accession>A0A7X0XJQ6</accession>
<dbReference type="EC" id="4.2.1.1" evidence="2"/>
<evidence type="ECO:0000259" key="9">
    <source>
        <dbReference type="PROSITE" id="PS51144"/>
    </source>
</evidence>
<dbReference type="SMART" id="SM01057">
    <property type="entry name" value="Carb_anhydrase"/>
    <property type="match status" value="1"/>
</dbReference>
<gene>
    <name evidence="10" type="ORF">HB902_09250</name>
</gene>
<dbReference type="PANTHER" id="PTHR18952">
    <property type="entry name" value="CARBONIC ANHYDRASE"/>
    <property type="match status" value="1"/>
</dbReference>
<comment type="caution">
    <text evidence="10">The sequence shown here is derived from an EMBL/GenBank/DDBJ whole genome shotgun (WGS) entry which is preliminary data.</text>
</comment>
<reference evidence="10 11" key="1">
    <citation type="submission" date="2020-03" db="EMBL/GenBank/DDBJ databases">
        <title>Soil Listeria distribution.</title>
        <authorList>
            <person name="Liao J."/>
            <person name="Wiedmann M."/>
        </authorList>
    </citation>
    <scope>NUCLEOTIDE SEQUENCE [LARGE SCALE GENOMIC DNA]</scope>
    <source>
        <strain evidence="10 11">FSL L7-1387</strain>
    </source>
</reference>
<name>A0A7X0XJQ6_9LIST</name>
<dbReference type="InterPro" id="IPR036398">
    <property type="entry name" value="CA_dom_sf"/>
</dbReference>
<evidence type="ECO:0000256" key="2">
    <source>
        <dbReference type="ARBA" id="ARBA00012925"/>
    </source>
</evidence>
<keyword evidence="8" id="KW-0732">Signal</keyword>
<evidence type="ECO:0000256" key="4">
    <source>
        <dbReference type="ARBA" id="ARBA00022833"/>
    </source>
</evidence>